<dbReference type="CDD" id="cd17993">
    <property type="entry name" value="DEXHc_CHD1_2"/>
    <property type="match status" value="1"/>
</dbReference>
<dbReference type="RefSeq" id="XP_002175159.2">
    <property type="nucleotide sequence ID" value="XM_002175123.2"/>
</dbReference>
<dbReference type="GO" id="GO:0004386">
    <property type="term" value="F:helicase activity"/>
    <property type="evidence" value="ECO:0007669"/>
    <property type="project" value="UniProtKB-KW"/>
</dbReference>
<dbReference type="InterPro" id="IPR056302">
    <property type="entry name" value="CHD1-2/Hrp3_HTH"/>
</dbReference>
<dbReference type="OMA" id="GYKKVDN"/>
<feature type="domain" description="Helicase ATP-binding" evidence="10">
    <location>
        <begin position="416"/>
        <end position="587"/>
    </location>
</feature>
<dbReference type="SMART" id="SM00298">
    <property type="entry name" value="CHROMO"/>
    <property type="match status" value="2"/>
</dbReference>
<keyword evidence="7" id="KW-0539">Nucleus</keyword>
<feature type="compositionally biased region" description="Polar residues" evidence="8">
    <location>
        <begin position="83"/>
        <end position="107"/>
    </location>
</feature>
<dbReference type="CDD" id="cd18793">
    <property type="entry name" value="SF2_C_SNF"/>
    <property type="match status" value="1"/>
</dbReference>
<dbReference type="SMART" id="SM00490">
    <property type="entry name" value="HELICc"/>
    <property type="match status" value="1"/>
</dbReference>
<dbReference type="Pfam" id="PF18196">
    <property type="entry name" value="Cdh1_DBD_1"/>
    <property type="match status" value="1"/>
</dbReference>
<dbReference type="InterPro" id="IPR016197">
    <property type="entry name" value="Chromo-like_dom_sf"/>
</dbReference>
<dbReference type="Pfam" id="PF23588">
    <property type="entry name" value="HTH_CHD1_Hrp3"/>
    <property type="match status" value="1"/>
</dbReference>
<feature type="region of interest" description="Disordered" evidence="8">
    <location>
        <begin position="967"/>
        <end position="1012"/>
    </location>
</feature>
<feature type="compositionally biased region" description="Basic residues" evidence="8">
    <location>
        <begin position="139"/>
        <end position="148"/>
    </location>
</feature>
<evidence type="ECO:0000313" key="14">
    <source>
        <dbReference type="Proteomes" id="UP000001744"/>
    </source>
</evidence>
<dbReference type="GO" id="GO:0034080">
    <property type="term" value="P:CENP-A containing chromatin assembly"/>
    <property type="evidence" value="ECO:0007669"/>
    <property type="project" value="EnsemblFungi"/>
</dbReference>
<evidence type="ECO:0000256" key="6">
    <source>
        <dbReference type="ARBA" id="ARBA00023125"/>
    </source>
</evidence>
<evidence type="ECO:0000259" key="10">
    <source>
        <dbReference type="PROSITE" id="PS51192"/>
    </source>
</evidence>
<dbReference type="PROSITE" id="PS50013">
    <property type="entry name" value="CHROMO_2"/>
    <property type="match status" value="2"/>
</dbReference>
<dbReference type="HOGENOM" id="CLU_000315_29_2_1"/>
<keyword evidence="6" id="KW-0238">DNA-binding</keyword>
<feature type="compositionally biased region" description="Polar residues" evidence="8">
    <location>
        <begin position="1351"/>
        <end position="1367"/>
    </location>
</feature>
<evidence type="ECO:0000256" key="3">
    <source>
        <dbReference type="ARBA" id="ARBA00022741"/>
    </source>
</evidence>
<evidence type="ECO:0000256" key="1">
    <source>
        <dbReference type="ARBA" id="ARBA00004123"/>
    </source>
</evidence>
<keyword evidence="5" id="KW-0067">ATP-binding</keyword>
<feature type="region of interest" description="Disordered" evidence="8">
    <location>
        <begin position="1351"/>
        <end position="1424"/>
    </location>
</feature>
<dbReference type="VEuPathDB" id="FungiDB:SJAG_04038"/>
<dbReference type="SUPFAM" id="SSF52540">
    <property type="entry name" value="P-loop containing nucleoside triphosphate hydrolases"/>
    <property type="match status" value="2"/>
</dbReference>
<dbReference type="PROSITE" id="PS51192">
    <property type="entry name" value="HELICASE_ATP_BIND_1"/>
    <property type="match status" value="1"/>
</dbReference>
<gene>
    <name evidence="13" type="primary">hrp1</name>
    <name evidence="12" type="ORF">SJAG_04038</name>
</gene>
<dbReference type="InterPro" id="IPR041150">
    <property type="entry name" value="Cdh1_DBD"/>
</dbReference>
<dbReference type="GO" id="GO:0140658">
    <property type="term" value="F:ATP-dependent chromatin remodeler activity"/>
    <property type="evidence" value="ECO:0000318"/>
    <property type="project" value="GO_Central"/>
</dbReference>
<feature type="compositionally biased region" description="Low complexity" evidence="8">
    <location>
        <begin position="1393"/>
        <end position="1410"/>
    </location>
</feature>
<dbReference type="CDD" id="cd18665">
    <property type="entry name" value="CD1_tandem_CHD1_yeast_like"/>
    <property type="match status" value="1"/>
</dbReference>
<dbReference type="PANTHER" id="PTHR45623:SF52">
    <property type="entry name" value="CHROMODOMAIN HELICASE HRP1"/>
    <property type="match status" value="1"/>
</dbReference>
<evidence type="ECO:0000313" key="13">
    <source>
        <dbReference type="JaponicusDB" id="SJAG_04038"/>
    </source>
</evidence>
<keyword evidence="14" id="KW-1185">Reference proteome</keyword>
<dbReference type="Gene3D" id="3.40.50.10810">
    <property type="entry name" value="Tandem AAA-ATPase domain"/>
    <property type="match status" value="1"/>
</dbReference>
<dbReference type="GO" id="GO:0042393">
    <property type="term" value="F:histone binding"/>
    <property type="evidence" value="ECO:0000318"/>
    <property type="project" value="GO_Central"/>
</dbReference>
<feature type="region of interest" description="Disordered" evidence="8">
    <location>
        <begin position="50"/>
        <end position="189"/>
    </location>
</feature>
<organism evidence="12 14">
    <name type="scientific">Schizosaccharomyces japonicus (strain yFS275 / FY16936)</name>
    <name type="common">Fission yeast</name>
    <dbReference type="NCBI Taxonomy" id="402676"/>
    <lineage>
        <taxon>Eukaryota</taxon>
        <taxon>Fungi</taxon>
        <taxon>Dikarya</taxon>
        <taxon>Ascomycota</taxon>
        <taxon>Taphrinomycotina</taxon>
        <taxon>Schizosaccharomycetes</taxon>
        <taxon>Schizosaccharomycetales</taxon>
        <taxon>Schizosaccharomycetaceae</taxon>
        <taxon>Schizosaccharomyces</taxon>
    </lineage>
</organism>
<dbReference type="GO" id="GO:0000785">
    <property type="term" value="C:chromatin"/>
    <property type="evidence" value="ECO:0000318"/>
    <property type="project" value="GO_Central"/>
</dbReference>
<keyword evidence="3" id="KW-0547">Nucleotide-binding</keyword>
<comment type="subcellular location">
    <subcellularLocation>
        <location evidence="1">Nucleus</location>
    </subcellularLocation>
</comment>
<sequence>MDSHLVSTNGGLGTINNETPSSLADTAVDQTMIVSETSLLPDFQKTDVAQAQSTTGTTPVAPVNSGITASMDSLNPTPAAYATGTNTPDSVATPSELTPSVDSSVSNDLGWRRSTRTKRTSYRDSAYMDSGDDLEPPVPRRKKQKPSRKSTPQDSDDDSYERTHKPYMRNTPPVTEIRVSSRSTKGRLASYNEQELYGDLSGDEFEEDGVDENAVEEEPEPMIDLVLDHRRREDAEGDDPKNDYQFFIKWSGVSHLHNTWMNYPDAVSYRGYKKVDNYIKINIVQDRLIRADPTTTAEDIESLDIERERKRMLFEEYKCVERVIAAEVGPEDQTEYFVKWNQLPYDACTWEDAATIAQLAPEKVRSFLRRETSPYLPFKGVYYNTRPAYRKLDKQPSYIKGGELRDFQLTGLNWMAYLWHRNENGILADEMGLGKTVQTVCFLSYLIHQLKQHGPFLIVVPLSTVPAWQETLARWAPDINSICYTGNSEARTTIRDYEFYVSTNARKLKFNILLTTYEYILKDRQELNNIRWQYLAVDEAHRLKNSESSLYEALSQFRTANRLLITGTPLQNNLKELASLVNFLMPGRFYIRDELNFEQPNEEQERNIRDLQQRLHPFILRRLKRDVEKSLPSKTERILRVELSDLQTQLYKNILTRNYRALSGAAAGNAHVSLLNIVVELKKASNHPYLFPGVQEKWMIGRKNTREDKLRGIVMNSGKMVLLDKLLQRLKQDGHRVLIFTQMVKVLNILAEYMNLRGYNFQRLDGTIPAPVRRLAIDHFNSPDSPDFVFLLSTRAGGLGINLSTADTVIIFDSDWNPQADLQAMARAHRIGQKNHVSVYRFLSKDTVEEDILERARRKMILEYAIISLGVTEKSKNSKSDKITSQELNAILKFGASNMFKANDNQQKLENMNLDDILKHAEDHDSSNDVGGTNLGGEEFLKQFEVTDYKADDLSWTDIIPEEERSKIEEEEKRIAAERAAEEERERKRQEEEEELKPRRTTKSITKRQQRREAMINEKEIRQLYRAMIKFGLVDERYEDVVNEAEIAHADPKKVKKVAAEMVEACEKAVERYELDEGRTKQPRKAILIEFKGVKNINAETITQRVKDLTCLHRALKGLDPVKQRIGYPIRSVHSWSCNWGIKEDSMLLVGIDRHGFGAWHTIRDDPELELGDKMFLDENRLNRDFRNVPTAVHLVRRGEYLLSVIREHPEAFRVKTEGVTPKRKYTRRKNITTRRSSRQSTLEDSIPPRYNYRMTRERRRMQDETVDDDETSADDETTLEDQGEAVEKLLNNEDASLPDKLAPGEENQKEKKPHTRRGRKPRKQRQSATSAIDALTAAAALDSALIENSQKNATAAGSSEEGQSEGNLIPVKTEVQNEAEPVVSEEKPVEAPPSADSSITADASTATESQSTVDVAKDNDVQA</sequence>
<dbReference type="FunFam" id="3.40.50.10810:FF:000007">
    <property type="entry name" value="Chromodomain-helicase-DNA-binding protein 2 isoform 1"/>
    <property type="match status" value="1"/>
</dbReference>
<feature type="domain" description="Helicase C-terminal" evidence="11">
    <location>
        <begin position="722"/>
        <end position="883"/>
    </location>
</feature>
<dbReference type="EMBL" id="KE651167">
    <property type="protein sequence ID" value="EEB08866.2"/>
    <property type="molecule type" value="Genomic_DNA"/>
</dbReference>
<evidence type="ECO:0000256" key="5">
    <source>
        <dbReference type="ARBA" id="ARBA00022840"/>
    </source>
</evidence>
<dbReference type="STRING" id="402676.B6K5R2"/>
<feature type="compositionally biased region" description="Acidic residues" evidence="8">
    <location>
        <begin position="1265"/>
        <end position="1285"/>
    </location>
</feature>
<dbReference type="GO" id="GO:0061638">
    <property type="term" value="C:CENP-A containing chromatin"/>
    <property type="evidence" value="ECO:0007669"/>
    <property type="project" value="EnsemblFungi"/>
</dbReference>
<dbReference type="CDD" id="cd18659">
    <property type="entry name" value="CD2_tandem"/>
    <property type="match status" value="1"/>
</dbReference>
<feature type="domain" description="Chromo" evidence="9">
    <location>
        <begin position="217"/>
        <end position="290"/>
    </location>
</feature>
<dbReference type="InterPro" id="IPR000330">
    <property type="entry name" value="SNF2_N"/>
</dbReference>
<keyword evidence="4" id="KW-0378">Hydrolase</keyword>
<keyword evidence="12" id="KW-0347">Helicase</keyword>
<proteinExistence type="predicted"/>
<dbReference type="GO" id="GO:0016887">
    <property type="term" value="F:ATP hydrolysis activity"/>
    <property type="evidence" value="ECO:0000318"/>
    <property type="project" value="GO_Central"/>
</dbReference>
<dbReference type="GeneID" id="7047561"/>
<dbReference type="InterPro" id="IPR001650">
    <property type="entry name" value="Helicase_C-like"/>
</dbReference>
<evidence type="ECO:0000256" key="2">
    <source>
        <dbReference type="ARBA" id="ARBA00022737"/>
    </source>
</evidence>
<dbReference type="PANTHER" id="PTHR45623">
    <property type="entry name" value="CHROMODOMAIN-HELICASE-DNA-BINDING PROTEIN 3-RELATED-RELATED"/>
    <property type="match status" value="1"/>
</dbReference>
<evidence type="ECO:0000313" key="12">
    <source>
        <dbReference type="EMBL" id="EEB08866.2"/>
    </source>
</evidence>
<protein>
    <submittedName>
        <fullName evidence="12">Chromodomain helicase hrp1</fullName>
    </submittedName>
</protein>
<dbReference type="Pfam" id="PF00271">
    <property type="entry name" value="Helicase_C"/>
    <property type="match status" value="1"/>
</dbReference>
<dbReference type="eggNOG" id="KOG0384">
    <property type="taxonomic scope" value="Eukaryota"/>
</dbReference>
<feature type="compositionally biased region" description="Basic residues" evidence="8">
    <location>
        <begin position="1222"/>
        <end position="1238"/>
    </location>
</feature>
<reference evidence="12 14" key="1">
    <citation type="journal article" date="2011" name="Science">
        <title>Comparative functional genomics of the fission yeasts.</title>
        <authorList>
            <person name="Rhind N."/>
            <person name="Chen Z."/>
            <person name="Yassour M."/>
            <person name="Thompson D.A."/>
            <person name="Haas B.J."/>
            <person name="Habib N."/>
            <person name="Wapinski I."/>
            <person name="Roy S."/>
            <person name="Lin M.F."/>
            <person name="Heiman D.I."/>
            <person name="Young S.K."/>
            <person name="Furuya K."/>
            <person name="Guo Y."/>
            <person name="Pidoux A."/>
            <person name="Chen H.M."/>
            <person name="Robbertse B."/>
            <person name="Goldberg J.M."/>
            <person name="Aoki K."/>
            <person name="Bayne E.H."/>
            <person name="Berlin A.M."/>
            <person name="Desjardins C.A."/>
            <person name="Dobbs E."/>
            <person name="Dukaj L."/>
            <person name="Fan L."/>
            <person name="FitzGerald M.G."/>
            <person name="French C."/>
            <person name="Gujja S."/>
            <person name="Hansen K."/>
            <person name="Keifenheim D."/>
            <person name="Levin J.Z."/>
            <person name="Mosher R.A."/>
            <person name="Mueller C.A."/>
            <person name="Pfiffner J."/>
            <person name="Priest M."/>
            <person name="Russ C."/>
            <person name="Smialowska A."/>
            <person name="Swoboda P."/>
            <person name="Sykes S.M."/>
            <person name="Vaughn M."/>
            <person name="Vengrova S."/>
            <person name="Yoder R."/>
            <person name="Zeng Q."/>
            <person name="Allshire R."/>
            <person name="Baulcombe D."/>
            <person name="Birren B.W."/>
            <person name="Brown W."/>
            <person name="Ekwall K."/>
            <person name="Kellis M."/>
            <person name="Leatherwood J."/>
            <person name="Levin H."/>
            <person name="Margalit H."/>
            <person name="Martienssen R."/>
            <person name="Nieduszynski C.A."/>
            <person name="Spatafora J.W."/>
            <person name="Friedman N."/>
            <person name="Dalgaard J.Z."/>
            <person name="Baumann P."/>
            <person name="Niki H."/>
            <person name="Regev A."/>
            <person name="Nusbaum C."/>
        </authorList>
    </citation>
    <scope>NUCLEOTIDE SEQUENCE [LARGE SCALE GENOMIC DNA]</scope>
    <source>
        <strain evidence="14">yFS275 / FY16936</strain>
    </source>
</reference>
<dbReference type="GO" id="GO:0003682">
    <property type="term" value="F:chromatin binding"/>
    <property type="evidence" value="ECO:0000318"/>
    <property type="project" value="GO_Central"/>
</dbReference>
<dbReference type="SUPFAM" id="SSF54160">
    <property type="entry name" value="Chromo domain-like"/>
    <property type="match status" value="2"/>
</dbReference>
<dbReference type="Pfam" id="PF00176">
    <property type="entry name" value="SNF2-rel_dom"/>
    <property type="match status" value="1"/>
</dbReference>
<keyword evidence="2" id="KW-0677">Repeat</keyword>
<dbReference type="Proteomes" id="UP000001744">
    <property type="component" value="Unassembled WGS sequence"/>
</dbReference>
<dbReference type="GO" id="GO:0005634">
    <property type="term" value="C:nucleus"/>
    <property type="evidence" value="ECO:0000318"/>
    <property type="project" value="GO_Central"/>
</dbReference>
<dbReference type="GO" id="GO:0034728">
    <property type="term" value="P:nucleosome organization"/>
    <property type="evidence" value="ECO:0000318"/>
    <property type="project" value="GO_Central"/>
</dbReference>
<feature type="compositionally biased region" description="Polar residues" evidence="8">
    <location>
        <begin position="65"/>
        <end position="76"/>
    </location>
</feature>
<name>B6K5R2_SCHJY</name>
<feature type="compositionally biased region" description="Basic residues" evidence="8">
    <location>
        <begin position="999"/>
        <end position="1010"/>
    </location>
</feature>
<feature type="region of interest" description="Disordered" evidence="8">
    <location>
        <begin position="1219"/>
        <end position="1331"/>
    </location>
</feature>
<dbReference type="InterPro" id="IPR014001">
    <property type="entry name" value="Helicase_ATP-bd"/>
</dbReference>
<dbReference type="GO" id="GO:0006335">
    <property type="term" value="P:DNA replication-dependent chromatin assembly"/>
    <property type="evidence" value="ECO:0007669"/>
    <property type="project" value="EnsemblFungi"/>
</dbReference>
<dbReference type="JaponicusDB" id="SJAG_04038">
    <property type="gene designation" value="hrp1"/>
</dbReference>
<dbReference type="GO" id="GO:0003677">
    <property type="term" value="F:DNA binding"/>
    <property type="evidence" value="ECO:0000318"/>
    <property type="project" value="GO_Central"/>
</dbReference>
<dbReference type="InterPro" id="IPR027417">
    <property type="entry name" value="P-loop_NTPase"/>
</dbReference>
<evidence type="ECO:0000259" key="11">
    <source>
        <dbReference type="PROSITE" id="PS51194"/>
    </source>
</evidence>
<evidence type="ECO:0000256" key="7">
    <source>
        <dbReference type="ARBA" id="ARBA00023242"/>
    </source>
</evidence>
<dbReference type="GO" id="GO:0005524">
    <property type="term" value="F:ATP binding"/>
    <property type="evidence" value="ECO:0007669"/>
    <property type="project" value="UniProtKB-KW"/>
</dbReference>
<dbReference type="PROSITE" id="PS51194">
    <property type="entry name" value="HELICASE_CTER"/>
    <property type="match status" value="1"/>
</dbReference>
<dbReference type="InterPro" id="IPR049730">
    <property type="entry name" value="SNF2/RAD54-like_C"/>
</dbReference>
<feature type="domain" description="Chromo" evidence="9">
    <location>
        <begin position="318"/>
        <end position="379"/>
    </location>
</feature>
<dbReference type="OrthoDB" id="5857104at2759"/>
<dbReference type="SMART" id="SM00487">
    <property type="entry name" value="DEXDc"/>
    <property type="match status" value="1"/>
</dbReference>
<dbReference type="GO" id="GO:0000779">
    <property type="term" value="C:condensed chromosome, centromeric region"/>
    <property type="evidence" value="ECO:0007669"/>
    <property type="project" value="EnsemblFungi"/>
</dbReference>
<dbReference type="FunFam" id="3.40.50.300:FF:000130">
    <property type="entry name" value="Chromodomain-helicase-DNA-binding protein 2 isoform 1"/>
    <property type="match status" value="1"/>
</dbReference>
<dbReference type="InterPro" id="IPR000953">
    <property type="entry name" value="Chromo/chromo_shadow_dom"/>
</dbReference>
<dbReference type="Gene3D" id="6.10.140.1440">
    <property type="match status" value="1"/>
</dbReference>
<dbReference type="InterPro" id="IPR023780">
    <property type="entry name" value="Chromo_domain"/>
</dbReference>
<evidence type="ECO:0000256" key="8">
    <source>
        <dbReference type="SAM" id="MobiDB-lite"/>
    </source>
</evidence>
<feature type="compositionally biased region" description="Basic and acidic residues" evidence="8">
    <location>
        <begin position="967"/>
        <end position="991"/>
    </location>
</feature>
<evidence type="ECO:0000256" key="4">
    <source>
        <dbReference type="ARBA" id="ARBA00022801"/>
    </source>
</evidence>
<dbReference type="Gene3D" id="1.10.10.60">
    <property type="entry name" value="Homeodomain-like"/>
    <property type="match status" value="1"/>
</dbReference>
<evidence type="ECO:0000259" key="9">
    <source>
        <dbReference type="PROSITE" id="PS50013"/>
    </source>
</evidence>
<dbReference type="Gene3D" id="2.40.50.40">
    <property type="match status" value="2"/>
</dbReference>
<feature type="compositionally biased region" description="Basic residues" evidence="8">
    <location>
        <begin position="1312"/>
        <end position="1326"/>
    </location>
</feature>
<dbReference type="Pfam" id="PF00385">
    <property type="entry name" value="Chromo"/>
    <property type="match status" value="1"/>
</dbReference>
<accession>B6K5R2</accession>
<dbReference type="GO" id="GO:0040029">
    <property type="term" value="P:epigenetic regulation of gene expression"/>
    <property type="evidence" value="ECO:0007669"/>
    <property type="project" value="UniProtKB-ARBA"/>
</dbReference>
<dbReference type="InterPro" id="IPR038718">
    <property type="entry name" value="SNF2-like_sf"/>
</dbReference>
<dbReference type="Gene3D" id="3.40.50.300">
    <property type="entry name" value="P-loop containing nucleotide triphosphate hydrolases"/>
    <property type="match status" value="1"/>
</dbReference>